<dbReference type="PANTHER" id="PTHR43701:SF2">
    <property type="entry name" value="MEMBRANE TRANSPORTER PROTEIN YJNA-RELATED"/>
    <property type="match status" value="1"/>
</dbReference>
<protein>
    <recommendedName>
        <fullName evidence="6">Probable membrane transporter protein</fullName>
    </recommendedName>
</protein>
<dbReference type="PANTHER" id="PTHR43701">
    <property type="entry name" value="MEMBRANE TRANSPORTER PROTEIN MJ0441-RELATED"/>
    <property type="match status" value="1"/>
</dbReference>
<feature type="transmembrane region" description="Helical" evidence="6">
    <location>
        <begin position="98"/>
        <end position="116"/>
    </location>
</feature>
<keyword evidence="8" id="KW-1185">Reference proteome</keyword>
<keyword evidence="5 6" id="KW-0472">Membrane</keyword>
<evidence type="ECO:0000313" key="8">
    <source>
        <dbReference type="Proteomes" id="UP000516013"/>
    </source>
</evidence>
<dbReference type="KEGG" id="ccur:IAR63_15295"/>
<feature type="transmembrane region" description="Helical" evidence="6">
    <location>
        <begin position="181"/>
        <end position="203"/>
    </location>
</feature>
<dbReference type="InterPro" id="IPR002781">
    <property type="entry name" value="TM_pro_TauE-like"/>
</dbReference>
<evidence type="ECO:0000256" key="3">
    <source>
        <dbReference type="ARBA" id="ARBA00022692"/>
    </source>
</evidence>
<feature type="transmembrane region" description="Helical" evidence="6">
    <location>
        <begin position="273"/>
        <end position="289"/>
    </location>
</feature>
<keyword evidence="4 6" id="KW-1133">Transmembrane helix</keyword>
<dbReference type="Proteomes" id="UP000516013">
    <property type="component" value="Chromosome"/>
</dbReference>
<evidence type="ECO:0000256" key="5">
    <source>
        <dbReference type="ARBA" id="ARBA00023136"/>
    </source>
</evidence>
<accession>A0A7H0F5I1</accession>
<keyword evidence="3 6" id="KW-0812">Transmembrane</keyword>
<comment type="subcellular location">
    <subcellularLocation>
        <location evidence="6">Cell membrane</location>
        <topology evidence="6">Multi-pass membrane protein</topology>
    </subcellularLocation>
    <subcellularLocation>
        <location evidence="1">Membrane</location>
        <topology evidence="1">Multi-pass membrane protein</topology>
    </subcellularLocation>
</comment>
<keyword evidence="6" id="KW-1003">Cell membrane</keyword>
<organism evidence="7 8">
    <name type="scientific">Cylindrospermopsis curvispora GIHE-G1</name>
    <dbReference type="NCBI Taxonomy" id="2666332"/>
    <lineage>
        <taxon>Bacteria</taxon>
        <taxon>Bacillati</taxon>
        <taxon>Cyanobacteriota</taxon>
        <taxon>Cyanophyceae</taxon>
        <taxon>Nostocales</taxon>
        <taxon>Aphanizomenonaceae</taxon>
        <taxon>Cylindrospermopsis</taxon>
    </lineage>
</organism>
<reference evidence="7 8" key="1">
    <citation type="submission" date="2020-08" db="EMBL/GenBank/DDBJ databases">
        <title>Complete genome sequence of Raphidiopsis curvispora isolated from drinking water reservoir in South Korea.</title>
        <authorList>
            <person name="Jeong J."/>
        </authorList>
    </citation>
    <scope>NUCLEOTIDE SEQUENCE [LARGE SCALE GENOMIC DNA]</scope>
    <source>
        <strain evidence="7 8">GIHE-G1</strain>
    </source>
</reference>
<evidence type="ECO:0000256" key="1">
    <source>
        <dbReference type="ARBA" id="ARBA00004141"/>
    </source>
</evidence>
<dbReference type="InterPro" id="IPR051598">
    <property type="entry name" value="TSUP/Inactive_protease-like"/>
</dbReference>
<dbReference type="GO" id="GO:0005886">
    <property type="term" value="C:plasma membrane"/>
    <property type="evidence" value="ECO:0007669"/>
    <property type="project" value="UniProtKB-SubCell"/>
</dbReference>
<name>A0A7H0F5I1_9CYAN</name>
<evidence type="ECO:0000256" key="4">
    <source>
        <dbReference type="ARBA" id="ARBA00022989"/>
    </source>
</evidence>
<comment type="similarity">
    <text evidence="2 6">Belongs to the 4-toluene sulfonate uptake permease (TSUP) (TC 2.A.102) family.</text>
</comment>
<evidence type="ECO:0000256" key="6">
    <source>
        <dbReference type="RuleBase" id="RU363041"/>
    </source>
</evidence>
<sequence>MWILGHILATGIGISLGLIGGGGSVLALPVLVYVMGVPTKSAIAMTLIIVGTVSLIGLIPHWKNRNINFRKAFIFGSATMLGAFLGAKIAGLPFITDNLQMLLFAIVMLIAAFLMIRRSRQNPDKSSVKYQKDLQARKDRSFDLDRGYPPQDEDICQDDVYEHIYQPPVCKYCWLWLLTEGLGVGTLTGLIGVGGGFAIVPALVILGKTPMKEAIGTSLLILVANAMAGFLGYLGRVNLDWNLIGSFILAASLGSFFGGYLSGFIDGRKLQKYFGYFLIAVAAFVLFQNQTAATGKKTATGLVKSAGISPYYKEALTKL</sequence>
<evidence type="ECO:0000313" key="7">
    <source>
        <dbReference type="EMBL" id="QNP31297.1"/>
    </source>
</evidence>
<feature type="transmembrane region" description="Helical" evidence="6">
    <location>
        <begin position="7"/>
        <end position="35"/>
    </location>
</feature>
<gene>
    <name evidence="7" type="ORF">IAR63_15295</name>
</gene>
<evidence type="ECO:0000256" key="2">
    <source>
        <dbReference type="ARBA" id="ARBA00009142"/>
    </source>
</evidence>
<dbReference type="AlphaFoldDB" id="A0A7H0F5I1"/>
<feature type="transmembrane region" description="Helical" evidence="6">
    <location>
        <begin position="72"/>
        <end position="92"/>
    </location>
</feature>
<feature type="transmembrane region" description="Helical" evidence="6">
    <location>
        <begin position="215"/>
        <end position="234"/>
    </location>
</feature>
<dbReference type="EMBL" id="CP060822">
    <property type="protein sequence ID" value="QNP31297.1"/>
    <property type="molecule type" value="Genomic_DNA"/>
</dbReference>
<proteinExistence type="inferred from homology"/>
<feature type="transmembrane region" description="Helical" evidence="6">
    <location>
        <begin position="41"/>
        <end position="60"/>
    </location>
</feature>
<dbReference type="Pfam" id="PF01925">
    <property type="entry name" value="TauE"/>
    <property type="match status" value="1"/>
</dbReference>
<feature type="transmembrane region" description="Helical" evidence="6">
    <location>
        <begin position="241"/>
        <end position="261"/>
    </location>
</feature>